<dbReference type="InterPro" id="IPR001434">
    <property type="entry name" value="OmcB-like_DUF11"/>
</dbReference>
<accession>A0A2H0TPA0</accession>
<proteinExistence type="predicted"/>
<organism evidence="2 3">
    <name type="scientific">Candidatus Magasanikbacteria bacterium CG10_big_fil_rev_8_21_14_0_10_47_10</name>
    <dbReference type="NCBI Taxonomy" id="1974652"/>
    <lineage>
        <taxon>Bacteria</taxon>
        <taxon>Candidatus Magasanikiibacteriota</taxon>
    </lineage>
</organism>
<comment type="caution">
    <text evidence="2">The sequence shown here is derived from an EMBL/GenBank/DDBJ whole genome shotgun (WGS) entry which is preliminary data.</text>
</comment>
<evidence type="ECO:0000313" key="3">
    <source>
        <dbReference type="Proteomes" id="UP000230154"/>
    </source>
</evidence>
<name>A0A2H0TPA0_9BACT</name>
<dbReference type="InterPro" id="IPR013783">
    <property type="entry name" value="Ig-like_fold"/>
</dbReference>
<dbReference type="Proteomes" id="UP000230154">
    <property type="component" value="Unassembled WGS sequence"/>
</dbReference>
<feature type="domain" description="DUF11" evidence="1">
    <location>
        <begin position="434"/>
        <end position="549"/>
    </location>
</feature>
<dbReference type="EMBL" id="PFCB01000033">
    <property type="protein sequence ID" value="PIR73959.1"/>
    <property type="molecule type" value="Genomic_DNA"/>
</dbReference>
<evidence type="ECO:0000313" key="2">
    <source>
        <dbReference type="EMBL" id="PIR73959.1"/>
    </source>
</evidence>
<dbReference type="Gene3D" id="2.60.40.3080">
    <property type="match status" value="1"/>
</dbReference>
<sequence length="1501" mass="153746">MKKLHFGKRQQRSVAFFTVCLIIATAFQFQFEISNVNAAASRIKTVAAGNAGATTVTASWPSATTAGNFLVAIVAVRGGSGTTITPPSGGWILATRSNNGTNISTAIYYIANAPAQSGASTWGVTPTNRATVTLAEYSGVATSAPLDVIATATGNSATGSSGTTAITSQANALAIAGISATSGNRTFSAQTNSFTEVSEVVSTGSTQGTRNSTVFEEKILSSTGTQGVSATISASGNWAGVIAVFKGTNPTFEQSSYRIFQNSNSAAVGSPLALQNAAVTLGSHGTAFRLRSLIHVNTTGLPISGQNFKLQYALRSGTCDTSFAGESYSDVTAATTIAYNDNAAVADGIALTLNASDPIHGGDTLRRQTYEEANNFINSTAAIGVGEDGMWDFSLKDNGAAAGASYCFRIVKSDNTLLDTYSFIPEISIPVVSDLAVSKTVNNANPSVGDTIQYTLTVSNSGPETATAVSLVDVVPAGLTYVSDDGSGAYNSVTGLWTIGTLTTGANAILHISAAVNTGSGGQTITNTTSNLLLGQTDPNTANNIGSQAITVKLVTVSPVVSGPITAGNTFISGTSSEVDGTTVEVFVNGISVGTAAVTSGAWSRSVAASELQAGEEIKARALASGKSISVFSNTVIADHAVSPAPSVNSPITAADTTISGSSSEADGTVIGVYVDGNPVGSTTVVSNSWSISVAASELQADEDVSAKATIDTNNDGLINGSDNASAFSTPITISELLSHVPAINAPITAGDTTISGTSIEADGTVITIYVNASLIGQTTVSAGTWLLSVSETELDAGEHVTAKATIDTNNDGIINGSDTASAPSSTVIVDAAPIPTDVPNISSPITAGDTSVSGLSTENDGTTVEVFVDGLSIGTTLVTGGTWSLVIPSSELQAGEHVKANAIAAGEILSAFSSTVTVLSKISAVPTVNSPIVAGDTTISGTSNDSDGTTIEVFVNAGTVDSTTVLSGIWSLSVSTSELQALESVTAKATIDTNNDGTIDVNDNQSFASTAVVVSHTAPAAAPQITGPVIAAATTITGLSVEANGTVIYIRVGGTMVGSGTVSSGSWSVTVGASELQADEGIIATALKDTNNDGSIDGSDIESSNSTSIVVGHQISPVPQINSPIFSGSVSISGLVQNGTGTQISLYRNGIYYSGGVTVNGNWSFTLPSTLLIAGDTFRASSRIDTNNDGTINGSDQESTLSSGVTVTDMPRGKVSSQIFFPQQTGIQLNDGHPCSASREIILTLHAIDAVEVFVTNDEAFQQGTWLPFNGPDANMTWQLPNSDGQKNVYAQFRSSTGHTSQILSSSVSLDTITSCGTQPIIIPPVEEIIETTTTPSEKRKYDPIQEANSATSIDEDKSLVTTVERLLCDVGSLLKTADDGAIYYCGRDGKKHAFPHSKVFFTWYSDYTAVQVVANSILHAIPIGSPVTYKPGVRMLKLPSDSKTYAISGGGVLHWITTEIIAQQLYGAAWNKLIDDVNEIFFSDYVIGDPITADSASSH</sequence>
<dbReference type="NCBIfam" id="TIGR01451">
    <property type="entry name" value="B_ant_repeat"/>
    <property type="match status" value="1"/>
</dbReference>
<dbReference type="Gene3D" id="2.60.40.10">
    <property type="entry name" value="Immunoglobulins"/>
    <property type="match status" value="1"/>
</dbReference>
<reference evidence="3" key="1">
    <citation type="submission" date="2017-09" db="EMBL/GenBank/DDBJ databases">
        <title>Depth-based differentiation of microbial function through sediment-hosted aquifers and enrichment of novel symbionts in the deep terrestrial subsurface.</title>
        <authorList>
            <person name="Probst A.J."/>
            <person name="Ladd B."/>
            <person name="Jarett J.K."/>
            <person name="Geller-Mcgrath D.E."/>
            <person name="Sieber C.M.K."/>
            <person name="Emerson J.B."/>
            <person name="Anantharaman K."/>
            <person name="Thomas B.C."/>
            <person name="Malmstrom R."/>
            <person name="Stieglmeier M."/>
            <person name="Klingl A."/>
            <person name="Woyke T."/>
            <person name="Ryan C.M."/>
            <person name="Banfield J.F."/>
        </authorList>
    </citation>
    <scope>NUCLEOTIDE SEQUENCE [LARGE SCALE GENOMIC DNA]</scope>
</reference>
<dbReference type="InterPro" id="IPR047589">
    <property type="entry name" value="DUF11_rpt"/>
</dbReference>
<protein>
    <recommendedName>
        <fullName evidence="1">DUF11 domain-containing protein</fullName>
    </recommendedName>
</protein>
<evidence type="ECO:0000259" key="1">
    <source>
        <dbReference type="Pfam" id="PF01345"/>
    </source>
</evidence>
<gene>
    <name evidence="2" type="ORF">COU35_04865</name>
</gene>
<dbReference type="Pfam" id="PF01345">
    <property type="entry name" value="DUF11"/>
    <property type="match status" value="1"/>
</dbReference>